<dbReference type="PANTHER" id="PTHR11060:SF0">
    <property type="entry name" value="PROTEIN MEMO1"/>
    <property type="match status" value="1"/>
</dbReference>
<dbReference type="Gene3D" id="3.30.700.20">
    <property type="entry name" value="Hypothetical protein ph0010, domain 1"/>
    <property type="match status" value="1"/>
</dbReference>
<evidence type="ECO:0000259" key="4">
    <source>
        <dbReference type="PROSITE" id="PS51112"/>
    </source>
</evidence>
<evidence type="ECO:0000313" key="5">
    <source>
        <dbReference type="EMBL" id="AXA36155.1"/>
    </source>
</evidence>
<dbReference type="Pfam" id="PF01871">
    <property type="entry name" value="AMMECR1"/>
    <property type="match status" value="1"/>
</dbReference>
<evidence type="ECO:0000256" key="2">
    <source>
        <dbReference type="HAMAP-Rule" id="MF_00055"/>
    </source>
</evidence>
<dbReference type="InterPro" id="IPR027623">
    <property type="entry name" value="AmmeMemoSam_A"/>
</dbReference>
<organism evidence="5 6">
    <name type="scientific">Sumerlaea chitinivorans</name>
    <dbReference type="NCBI Taxonomy" id="2250252"/>
    <lineage>
        <taxon>Bacteria</taxon>
        <taxon>Candidatus Sumerlaeota</taxon>
        <taxon>Candidatus Sumerlaeia</taxon>
        <taxon>Candidatus Sumerlaeales</taxon>
        <taxon>Candidatus Sumerlaeaceae</taxon>
        <taxon>Candidatus Sumerlaea</taxon>
    </lineage>
</organism>
<dbReference type="PANTHER" id="PTHR11060">
    <property type="entry name" value="PROTEIN MEMO1"/>
    <property type="match status" value="1"/>
</dbReference>
<dbReference type="InterPro" id="IPR036071">
    <property type="entry name" value="AMMECR1_dom_sf"/>
</dbReference>
<dbReference type="NCBIfam" id="TIGR00296">
    <property type="entry name" value="TIGR00296 family protein"/>
    <property type="match status" value="1"/>
</dbReference>
<dbReference type="NCBIfam" id="TIGR04335">
    <property type="entry name" value="AmmeMemoSam_A"/>
    <property type="match status" value="1"/>
</dbReference>
<dbReference type="PROSITE" id="PS51112">
    <property type="entry name" value="AMMECR1"/>
    <property type="match status" value="1"/>
</dbReference>
<evidence type="ECO:0000256" key="1">
    <source>
        <dbReference type="ARBA" id="ARBA00006315"/>
    </source>
</evidence>
<dbReference type="Gene3D" id="3.30.1490.150">
    <property type="entry name" value="Hypothetical protein ph0010, domain 2"/>
    <property type="match status" value="1"/>
</dbReference>
<dbReference type="InterPro" id="IPR027485">
    <property type="entry name" value="AMMECR1_N"/>
</dbReference>
<dbReference type="InterPro" id="IPR002737">
    <property type="entry name" value="MEMO1_fam"/>
</dbReference>
<feature type="region of interest" description="Disordered" evidence="3">
    <location>
        <begin position="339"/>
        <end position="377"/>
    </location>
</feature>
<evidence type="ECO:0000256" key="3">
    <source>
        <dbReference type="SAM" id="MobiDB-lite"/>
    </source>
</evidence>
<protein>
    <recommendedName>
        <fullName evidence="2">MEMO1 family protein BRCON_1378</fullName>
    </recommendedName>
</protein>
<gene>
    <name evidence="5" type="ORF">BRCON_1378</name>
</gene>
<dbReference type="CDD" id="cd07361">
    <property type="entry name" value="MEMO_like"/>
    <property type="match status" value="1"/>
</dbReference>
<dbReference type="NCBIfam" id="TIGR04336">
    <property type="entry name" value="AmmeMemoSam_B"/>
    <property type="match status" value="1"/>
</dbReference>
<dbReference type="EMBL" id="CP030759">
    <property type="protein sequence ID" value="AXA36155.1"/>
    <property type="molecule type" value="Genomic_DNA"/>
</dbReference>
<sequence length="566" mass="61768">MREALHKWIFDVRRKLHCMAVLIGVAAGGISAGMASSLADVATSGPIVEVRRPAVAGAFYPAEASKLREGVNGLLSAAACPQVPGKIRGLIVPHAGYEYSGPVAAVAYKALIGQTRATDAGSSHQRVIILAPSHYADFNGVAVTPAHYRTPLGIVNLDPLVHELATQSPFTFRPKALVEAPPWASRTGLSSQDPRPDTYEHSLEVQLPFLQAGLGEFRLVPLVCGRVDPKVVADVLAKRIGPQDVVIASSDLSHYHPYETARSLDLECVRRIRELDIRGMQQQEACGKTPILVLMHLARQFDWEPILLSYQNSGDTSGRKEGGVVGYAAIAFCERSTARSSDPKAKKGGGGDGVNPLPNEDRSTTNPTDGTTQPLTVEEGRLLVQLARRTVEEVVRFGRLPVVRPEEFPKKFHDPKGCFVTLTKHGQLRGCIGQIFPREPLYQAVMSSARSAALEDPRFSPVRPAELSELEIEVSVLTVPKPLAFSSPEDLLAKLQPHRDGVVLKIGPYMATFLPQVWEQLPRKEDFLSHLSRKAGCAADAWRGPNVEVQIYHVQAFEESQFVSRH</sequence>
<accession>A0A2Z4Y6X1</accession>
<dbReference type="HAMAP" id="MF_00055">
    <property type="entry name" value="MEMO1"/>
    <property type="match status" value="1"/>
</dbReference>
<dbReference type="InterPro" id="IPR002733">
    <property type="entry name" value="AMMECR1_domain"/>
</dbReference>
<dbReference type="SUPFAM" id="SSF143447">
    <property type="entry name" value="AMMECR1-like"/>
    <property type="match status" value="1"/>
</dbReference>
<feature type="domain" description="AMMECR1" evidence="4">
    <location>
        <begin position="378"/>
        <end position="566"/>
    </location>
</feature>
<reference evidence="5 6" key="1">
    <citation type="submission" date="2018-05" db="EMBL/GenBank/DDBJ databases">
        <title>A metagenomic window into the 2 km-deep terrestrial subsurface aquifer revealed taxonomically and functionally diverse microbial community comprising novel uncultured bacterial lineages.</title>
        <authorList>
            <person name="Kadnikov V.V."/>
            <person name="Mardanov A.V."/>
            <person name="Beletsky A.V."/>
            <person name="Banks D."/>
            <person name="Pimenov N.V."/>
            <person name="Frank Y.A."/>
            <person name="Karnachuk O.V."/>
            <person name="Ravin N.V."/>
        </authorList>
    </citation>
    <scope>NUCLEOTIDE SEQUENCE [LARGE SCALE GENOMIC DNA]</scope>
    <source>
        <strain evidence="5">BY</strain>
    </source>
</reference>
<comment type="similarity">
    <text evidence="1 2">Belongs to the MEMO1 family.</text>
</comment>
<dbReference type="InterPro" id="IPR023473">
    <property type="entry name" value="AMMECR1"/>
</dbReference>
<dbReference type="Proteomes" id="UP000262583">
    <property type="component" value="Chromosome"/>
</dbReference>
<name>A0A2Z4Y6X1_SUMC1</name>
<dbReference type="KEGG" id="schv:BRCON_1378"/>
<feature type="compositionally biased region" description="Polar residues" evidence="3">
    <location>
        <begin position="364"/>
        <end position="375"/>
    </location>
</feature>
<dbReference type="AlphaFoldDB" id="A0A2Z4Y6X1"/>
<evidence type="ECO:0000313" key="6">
    <source>
        <dbReference type="Proteomes" id="UP000262583"/>
    </source>
</evidence>
<dbReference type="Gene3D" id="3.40.830.10">
    <property type="entry name" value="LigB-like"/>
    <property type="match status" value="1"/>
</dbReference>
<dbReference type="Pfam" id="PF01875">
    <property type="entry name" value="Memo"/>
    <property type="match status" value="1"/>
</dbReference>
<proteinExistence type="inferred from homology"/>